<accession>A0A0R2C5Q1</accession>
<comment type="caution">
    <text evidence="18">The sequence shown here is derived from an EMBL/GenBank/DDBJ whole genome shotgun (WGS) entry which is preliminary data.</text>
</comment>
<dbReference type="PANTHER" id="PTHR34382">
    <property type="entry name" value="PTS SYSTEM N,N'-DIACETYLCHITOBIOSE-SPECIFIC EIIA COMPONENT"/>
    <property type="match status" value="1"/>
</dbReference>
<evidence type="ECO:0000256" key="3">
    <source>
        <dbReference type="ARBA" id="ARBA00014322"/>
    </source>
</evidence>
<keyword evidence="11 16" id="KW-0460">Magnesium</keyword>
<keyword evidence="19" id="KW-1185">Reference proteome</keyword>
<evidence type="ECO:0000256" key="11">
    <source>
        <dbReference type="ARBA" id="ARBA00022842"/>
    </source>
</evidence>
<reference evidence="18 19" key="1">
    <citation type="journal article" date="2015" name="Genome Announc.">
        <title>Expanding the biotechnology potential of lactobacilli through comparative genomics of 213 strains and associated genera.</title>
        <authorList>
            <person name="Sun Z."/>
            <person name="Harris H.M."/>
            <person name="McCann A."/>
            <person name="Guo C."/>
            <person name="Argimon S."/>
            <person name="Zhang W."/>
            <person name="Yang X."/>
            <person name="Jeffery I.B."/>
            <person name="Cooney J.C."/>
            <person name="Kagawa T.F."/>
            <person name="Liu W."/>
            <person name="Song Y."/>
            <person name="Salvetti E."/>
            <person name="Wrobel A."/>
            <person name="Rasinkangas P."/>
            <person name="Parkhill J."/>
            <person name="Rea M.C."/>
            <person name="O'Sullivan O."/>
            <person name="Ritari J."/>
            <person name="Douillard F.P."/>
            <person name="Paul Ross R."/>
            <person name="Yang R."/>
            <person name="Briner A.E."/>
            <person name="Felis G.E."/>
            <person name="de Vos W.M."/>
            <person name="Barrangou R."/>
            <person name="Klaenhammer T.R."/>
            <person name="Caufield P.W."/>
            <person name="Cui Y."/>
            <person name="Zhang H."/>
            <person name="O'Toole P.W."/>
        </authorList>
    </citation>
    <scope>NUCLEOTIDE SEQUENCE [LARGE SCALE GENOMIC DNA]</scope>
    <source>
        <strain evidence="18 19">DSM 22698</strain>
    </source>
</reference>
<keyword evidence="4" id="KW-0813">Transport</keyword>
<dbReference type="Pfam" id="PF02255">
    <property type="entry name" value="PTS_IIA"/>
    <property type="match status" value="1"/>
</dbReference>
<dbReference type="PANTHER" id="PTHR34382:SF9">
    <property type="entry name" value="PHOSPHOTRANSFERASE SYSTEM SUGAR-SPECIFIC EII COMPONENT"/>
    <property type="match status" value="1"/>
</dbReference>
<dbReference type="GO" id="GO:0016740">
    <property type="term" value="F:transferase activity"/>
    <property type="evidence" value="ECO:0007669"/>
    <property type="project" value="UniProtKB-KW"/>
</dbReference>
<evidence type="ECO:0000256" key="10">
    <source>
        <dbReference type="ARBA" id="ARBA00022723"/>
    </source>
</evidence>
<evidence type="ECO:0000256" key="12">
    <source>
        <dbReference type="ARBA" id="ARBA00030293"/>
    </source>
</evidence>
<dbReference type="GO" id="GO:0005737">
    <property type="term" value="C:cytoplasm"/>
    <property type="evidence" value="ECO:0007669"/>
    <property type="project" value="UniProtKB-SubCell"/>
</dbReference>
<proteinExistence type="predicted"/>
<dbReference type="InterPro" id="IPR003188">
    <property type="entry name" value="PTS_IIA_lac/cel"/>
</dbReference>
<evidence type="ECO:0000256" key="2">
    <source>
        <dbReference type="ARBA" id="ARBA00011233"/>
    </source>
</evidence>
<comment type="subunit">
    <text evidence="2">Homotrimer.</text>
</comment>
<evidence type="ECO:0000256" key="8">
    <source>
        <dbReference type="ARBA" id="ARBA00022679"/>
    </source>
</evidence>
<feature type="modified residue" description="Phosphohistidine; by HPr" evidence="17">
    <location>
        <position position="82"/>
    </location>
</feature>
<evidence type="ECO:0000256" key="9">
    <source>
        <dbReference type="ARBA" id="ARBA00022683"/>
    </source>
</evidence>
<dbReference type="PATRIC" id="fig|1423810.4.peg.1256"/>
<evidence type="ECO:0000313" key="19">
    <source>
        <dbReference type="Proteomes" id="UP000051789"/>
    </source>
</evidence>
<keyword evidence="9" id="KW-0598">Phosphotransferase system</keyword>
<dbReference type="Gene3D" id="1.20.58.80">
    <property type="entry name" value="Phosphotransferase system, lactose/cellobiose-type IIA subunit"/>
    <property type="match status" value="1"/>
</dbReference>
<protein>
    <recommendedName>
        <fullName evidence="3">PTS system lactose-specific EIIA component</fullName>
    </recommendedName>
    <alternativeName>
        <fullName evidence="12">EIIA-Lac</fullName>
    </alternativeName>
    <alternativeName>
        <fullName evidence="14">EIII-Lac</fullName>
    </alternativeName>
    <alternativeName>
        <fullName evidence="13">Lactose-specific phosphotransferase enzyme IIA component</fullName>
    </alternativeName>
</protein>
<keyword evidence="6" id="KW-0597">Phosphoprotein</keyword>
<evidence type="ECO:0000256" key="16">
    <source>
        <dbReference type="PIRSR" id="PIRSR000699-2"/>
    </source>
</evidence>
<dbReference type="EMBL" id="AYZK01000003">
    <property type="protein sequence ID" value="KRM87069.1"/>
    <property type="molecule type" value="Genomic_DNA"/>
</dbReference>
<evidence type="ECO:0000256" key="1">
    <source>
        <dbReference type="ARBA" id="ARBA00004496"/>
    </source>
</evidence>
<comment type="cofactor">
    <cofactor evidence="16">
        <name>Mg(2+)</name>
        <dbReference type="ChEBI" id="CHEBI:18420"/>
    </cofactor>
    <text evidence="16">Binds 1 Mg(2+) ion per trimer.</text>
</comment>
<dbReference type="PROSITE" id="PS51095">
    <property type="entry name" value="PTS_EIIA_TYPE_3"/>
    <property type="match status" value="1"/>
</dbReference>
<dbReference type="Proteomes" id="UP000051789">
    <property type="component" value="Unassembled WGS sequence"/>
</dbReference>
<evidence type="ECO:0000256" key="7">
    <source>
        <dbReference type="ARBA" id="ARBA00022597"/>
    </source>
</evidence>
<evidence type="ECO:0000256" key="15">
    <source>
        <dbReference type="PIRSR" id="PIRSR000699-1"/>
    </source>
</evidence>
<keyword evidence="8" id="KW-0808">Transferase</keyword>
<dbReference type="STRING" id="1423810.FD19_GL001220"/>
<keyword evidence="7" id="KW-0762">Sugar transport</keyword>
<name>A0A0R2C5Q1_9LACO</name>
<dbReference type="GO" id="GO:0009401">
    <property type="term" value="P:phosphoenolpyruvate-dependent sugar phosphotransferase system"/>
    <property type="evidence" value="ECO:0007669"/>
    <property type="project" value="UniProtKB-KW"/>
</dbReference>
<evidence type="ECO:0000256" key="4">
    <source>
        <dbReference type="ARBA" id="ARBA00022448"/>
    </source>
</evidence>
<evidence type="ECO:0000256" key="17">
    <source>
        <dbReference type="PROSITE-ProRule" id="PRU00418"/>
    </source>
</evidence>
<dbReference type="InterPro" id="IPR036542">
    <property type="entry name" value="PTS_IIA_lac/cel_sf"/>
</dbReference>
<feature type="active site" description="Tele-phosphohistidine intermediate" evidence="15">
    <location>
        <position position="82"/>
    </location>
</feature>
<feature type="binding site" evidence="16">
    <location>
        <position position="85"/>
    </location>
    <ligand>
        <name>Mg(2+)</name>
        <dbReference type="ChEBI" id="CHEBI:18420"/>
        <note>ligand shared between all trimeric partners</note>
    </ligand>
</feature>
<dbReference type="PIRSF" id="PIRSF000699">
    <property type="entry name" value="PTS_IILac_III"/>
    <property type="match status" value="1"/>
</dbReference>
<evidence type="ECO:0000256" key="13">
    <source>
        <dbReference type="ARBA" id="ARBA00031467"/>
    </source>
</evidence>
<keyword evidence="10 16" id="KW-0479">Metal-binding</keyword>
<dbReference type="SUPFAM" id="SSF46973">
    <property type="entry name" value="Enzyme IIa from lactose specific PTS, IIa-lac"/>
    <property type="match status" value="1"/>
</dbReference>
<evidence type="ECO:0000256" key="14">
    <source>
        <dbReference type="ARBA" id="ARBA00032708"/>
    </source>
</evidence>
<keyword evidence="5" id="KW-0963">Cytoplasm</keyword>
<dbReference type="GO" id="GO:0046872">
    <property type="term" value="F:metal ion binding"/>
    <property type="evidence" value="ECO:0007669"/>
    <property type="project" value="UniProtKB-KW"/>
</dbReference>
<evidence type="ECO:0000256" key="5">
    <source>
        <dbReference type="ARBA" id="ARBA00022490"/>
    </source>
</evidence>
<comment type="subcellular location">
    <subcellularLocation>
        <location evidence="1">Cytoplasm</location>
    </subcellularLocation>
</comment>
<organism evidence="18 19">
    <name type="scientific">Lacticaseibacillus thailandensis DSM 22698 = JCM 13996</name>
    <dbReference type="NCBI Taxonomy" id="1423810"/>
    <lineage>
        <taxon>Bacteria</taxon>
        <taxon>Bacillati</taxon>
        <taxon>Bacillota</taxon>
        <taxon>Bacilli</taxon>
        <taxon>Lactobacillales</taxon>
        <taxon>Lactobacillaceae</taxon>
        <taxon>Lacticaseibacillus</taxon>
    </lineage>
</organism>
<gene>
    <name evidence="18" type="ORF">FD19_GL001220</name>
</gene>
<evidence type="ECO:0000313" key="18">
    <source>
        <dbReference type="EMBL" id="KRM87069.1"/>
    </source>
</evidence>
<dbReference type="CDD" id="cd00215">
    <property type="entry name" value="PTS_IIA_lac"/>
    <property type="match status" value="1"/>
</dbReference>
<sequence length="120" mass="13391">MIDMATKEEISMTGFAIVAYAGDAKTALLHALDSARAGDFDKAREFVKDSESSINDAHNEQTKLLSKEAGGEDLDVTFIMVHGQDTLMTTMMLKDEVTYFIDEYERLAKIEQKLGLKEHV</sequence>
<dbReference type="AlphaFoldDB" id="A0A0R2C5Q1"/>
<evidence type="ECO:0000256" key="6">
    <source>
        <dbReference type="ARBA" id="ARBA00022553"/>
    </source>
</evidence>